<comment type="similarity">
    <text evidence="5">Belongs to the eIF-3 subunit G family.</text>
</comment>
<comment type="subunit">
    <text evidence="5">Component of the eukaryotic translation initiation factor 3 (eIF-3) complex.</text>
</comment>
<dbReference type="InterPro" id="IPR000504">
    <property type="entry name" value="RRM_dom"/>
</dbReference>
<dbReference type="HAMAP" id="MF_03006">
    <property type="entry name" value="eIF3g"/>
    <property type="match status" value="1"/>
</dbReference>
<dbReference type="VEuPathDB" id="CryptoDB:Cvel_9414"/>
<organism evidence="9">
    <name type="scientific">Chromera velia CCMP2878</name>
    <dbReference type="NCBI Taxonomy" id="1169474"/>
    <lineage>
        <taxon>Eukaryota</taxon>
        <taxon>Sar</taxon>
        <taxon>Alveolata</taxon>
        <taxon>Colpodellida</taxon>
        <taxon>Chromeraceae</taxon>
        <taxon>Chromera</taxon>
    </lineage>
</organism>
<reference evidence="9" key="1">
    <citation type="submission" date="2014-11" db="EMBL/GenBank/DDBJ databases">
        <authorList>
            <person name="Otto D Thomas"/>
            <person name="Naeem Raeece"/>
        </authorList>
    </citation>
    <scope>NUCLEOTIDE SEQUENCE</scope>
</reference>
<dbReference type="AlphaFoldDB" id="A0A0G4HY63"/>
<dbReference type="CDD" id="cd12408">
    <property type="entry name" value="RRM_eIF3G_like"/>
    <property type="match status" value="1"/>
</dbReference>
<accession>A0A0G4HY63</accession>
<feature type="region of interest" description="Disordered" evidence="7">
    <location>
        <begin position="1"/>
        <end position="41"/>
    </location>
</feature>
<evidence type="ECO:0000256" key="7">
    <source>
        <dbReference type="SAM" id="MobiDB-lite"/>
    </source>
</evidence>
<keyword evidence="1 5" id="KW-0963">Cytoplasm</keyword>
<keyword evidence="4 5" id="KW-0648">Protein biosynthesis</keyword>
<feature type="region of interest" description="Disordered" evidence="7">
    <location>
        <begin position="90"/>
        <end position="200"/>
    </location>
</feature>
<evidence type="ECO:0000256" key="3">
    <source>
        <dbReference type="ARBA" id="ARBA00022884"/>
    </source>
</evidence>
<dbReference type="InterPro" id="IPR035979">
    <property type="entry name" value="RBD_domain_sf"/>
</dbReference>
<dbReference type="PANTHER" id="PTHR10352">
    <property type="entry name" value="EUKARYOTIC TRANSLATION INITIATION FACTOR 3 SUBUNIT G"/>
    <property type="match status" value="1"/>
</dbReference>
<comment type="subcellular location">
    <subcellularLocation>
        <location evidence="5">Cytoplasm</location>
    </subcellularLocation>
</comment>
<dbReference type="InterPro" id="IPR034240">
    <property type="entry name" value="eIF3G_RRM"/>
</dbReference>
<dbReference type="InterPro" id="IPR024675">
    <property type="entry name" value="eIF3g_N"/>
</dbReference>
<evidence type="ECO:0000256" key="6">
    <source>
        <dbReference type="PROSITE-ProRule" id="PRU00176"/>
    </source>
</evidence>
<comment type="function">
    <text evidence="5">RNA-binding component of the eukaryotic translation initiation factor 3 (eIF-3) complex, which is involved in protein synthesis of a specialized repertoire of mRNAs and, together with other initiation factors, stimulates binding of mRNA and methionyl-tRNAi to the 40S ribosome. The eIF-3 complex specifically targets and initiates translation of a subset of mRNAs involved in cell proliferation. This subunit can bind 18S rRNA.</text>
</comment>
<dbReference type="SUPFAM" id="SSF54928">
    <property type="entry name" value="RNA-binding domain, RBD"/>
    <property type="match status" value="1"/>
</dbReference>
<dbReference type="GO" id="GO:0003743">
    <property type="term" value="F:translation initiation factor activity"/>
    <property type="evidence" value="ECO:0007669"/>
    <property type="project" value="UniProtKB-UniRule"/>
</dbReference>
<evidence type="ECO:0000256" key="1">
    <source>
        <dbReference type="ARBA" id="ARBA00022490"/>
    </source>
</evidence>
<proteinExistence type="inferred from homology"/>
<gene>
    <name evidence="9" type="ORF">Cvel_9414</name>
</gene>
<evidence type="ECO:0000256" key="5">
    <source>
        <dbReference type="HAMAP-Rule" id="MF_03006"/>
    </source>
</evidence>
<feature type="region of interest" description="Disordered" evidence="7">
    <location>
        <begin position="291"/>
        <end position="310"/>
    </location>
</feature>
<dbReference type="InterPro" id="IPR017334">
    <property type="entry name" value="eIF3_g"/>
</dbReference>
<sequence>MAGRWADEADDMPRERGRWADEDLDEDENEQQFGTFETKPDKDGIKTVTSYITNEKNQTVKIVKRVREVRLKTKENRAVIERRKMKKFGPKVRDGDEEGTVMPAHDDVIIEVPKQTNQVQREENDDDYYFHDLPKREPNMFQRLRKERQEEREREEADQKKDDKAPMENAGADAKKKYVPPSQRAGARTGTTGERDRENDWTLKVSNLSDDVEQEDLHQLFNSVAKVARIYVAKKHSQLRQGQDNKQRQSKGFAFVTFYSKEDAEKAIARLNRHGYDNMILQVEWANKKTNTPAPANREHPDDDPLGSIPEDLAREQGVVGKHMVGMMGQRNCEFLFCDFASLHQHSRTPTETRPLLQTGTNCCGDYDRFIAFVDKGRVALGKGDNEYKISLGWHSADRDVRKWVVPETLPGFQKEWLDRYWNADSGIRPDLVKLMREVSMTKGGELWLVLTCCFACCVVKAFDQGVVKKVNKYLSERCGSLGLPDSSITCVLSRWDKNVHGHQEDMGKQRDPPVGLLLVFDFAKLQRAKAEVALEQLKSAFGAGMGAGMAEMFGKATAALPVEQQQMVQAAMQQHMAQ</sequence>
<dbReference type="SMART" id="SM00360">
    <property type="entry name" value="RRM"/>
    <property type="match status" value="1"/>
</dbReference>
<dbReference type="GO" id="GO:0003723">
    <property type="term" value="F:RNA binding"/>
    <property type="evidence" value="ECO:0007669"/>
    <property type="project" value="UniProtKB-UniRule"/>
</dbReference>
<dbReference type="EMBL" id="CDMZ01004341">
    <property type="protein sequence ID" value="CEM49458.1"/>
    <property type="molecule type" value="Genomic_DNA"/>
</dbReference>
<name>A0A0G4HY63_9ALVE</name>
<feature type="compositionally biased region" description="Basic and acidic residues" evidence="7">
    <location>
        <begin position="128"/>
        <end position="138"/>
    </location>
</feature>
<dbReference type="GO" id="GO:0005852">
    <property type="term" value="C:eukaryotic translation initiation factor 3 complex"/>
    <property type="evidence" value="ECO:0007669"/>
    <property type="project" value="UniProtKB-UniRule"/>
</dbReference>
<dbReference type="InterPro" id="IPR012677">
    <property type="entry name" value="Nucleotide-bd_a/b_plait_sf"/>
</dbReference>
<protein>
    <recommendedName>
        <fullName evidence="5">Eukaryotic translation initiation factor 3 subunit G</fullName>
        <shortName evidence="5">eIF3g</shortName>
    </recommendedName>
    <alternativeName>
        <fullName evidence="5">Eukaryotic translation initiation factor 3 RNA-binding subunit</fullName>
        <shortName evidence="5">eIF-3 RNA-binding subunit</shortName>
    </alternativeName>
    <alternativeName>
        <fullName evidence="5">Eukaryotic translation initiation factor 3 subunit 4</fullName>
    </alternativeName>
</protein>
<feature type="domain" description="RRM" evidence="8">
    <location>
        <begin position="201"/>
        <end position="288"/>
    </location>
</feature>
<evidence type="ECO:0000256" key="4">
    <source>
        <dbReference type="ARBA" id="ARBA00022917"/>
    </source>
</evidence>
<feature type="compositionally biased region" description="Basic and acidic residues" evidence="7">
    <location>
        <begin position="1"/>
        <end position="21"/>
    </location>
</feature>
<evidence type="ECO:0000259" key="8">
    <source>
        <dbReference type="PROSITE" id="PS50102"/>
    </source>
</evidence>
<keyword evidence="2 5" id="KW-0396">Initiation factor</keyword>
<feature type="compositionally biased region" description="Basic and acidic residues" evidence="7">
    <location>
        <begin position="147"/>
        <end position="166"/>
    </location>
</feature>
<dbReference type="GO" id="GO:0001732">
    <property type="term" value="P:formation of cytoplasmic translation initiation complex"/>
    <property type="evidence" value="ECO:0007669"/>
    <property type="project" value="UniProtKB-UniRule"/>
</dbReference>
<dbReference type="GO" id="GO:0016282">
    <property type="term" value="C:eukaryotic 43S preinitiation complex"/>
    <property type="evidence" value="ECO:0007669"/>
    <property type="project" value="UniProtKB-UniRule"/>
</dbReference>
<dbReference type="Gene3D" id="3.30.70.330">
    <property type="match status" value="1"/>
</dbReference>
<dbReference type="Pfam" id="PF00076">
    <property type="entry name" value="RRM_1"/>
    <property type="match status" value="1"/>
</dbReference>
<keyword evidence="3 6" id="KW-0694">RNA-binding</keyword>
<dbReference type="PROSITE" id="PS50102">
    <property type="entry name" value="RRM"/>
    <property type="match status" value="1"/>
</dbReference>
<evidence type="ECO:0000313" key="9">
    <source>
        <dbReference type="EMBL" id="CEM49458.1"/>
    </source>
</evidence>
<evidence type="ECO:0000256" key="2">
    <source>
        <dbReference type="ARBA" id="ARBA00022540"/>
    </source>
</evidence>
<dbReference type="GO" id="GO:0033290">
    <property type="term" value="C:eukaryotic 48S preinitiation complex"/>
    <property type="evidence" value="ECO:0007669"/>
    <property type="project" value="UniProtKB-UniRule"/>
</dbReference>
<dbReference type="Pfam" id="PF12353">
    <property type="entry name" value="eIF3g"/>
    <property type="match status" value="1"/>
</dbReference>